<dbReference type="InterPro" id="IPR050678">
    <property type="entry name" value="DNA_Partitioning_ATPase"/>
</dbReference>
<dbReference type="PANTHER" id="PTHR13696:SF52">
    <property type="entry name" value="PARA FAMILY PROTEIN CT_582"/>
    <property type="match status" value="1"/>
</dbReference>
<protein>
    <submittedName>
        <fullName evidence="2">AAA domain-containing protein</fullName>
    </submittedName>
</protein>
<dbReference type="Pfam" id="PF13614">
    <property type="entry name" value="AAA_31"/>
    <property type="match status" value="1"/>
</dbReference>
<evidence type="ECO:0000313" key="2">
    <source>
        <dbReference type="EMBL" id="SEL02500.1"/>
    </source>
</evidence>
<evidence type="ECO:0000259" key="1">
    <source>
        <dbReference type="Pfam" id="PF13614"/>
    </source>
</evidence>
<dbReference type="InterPro" id="IPR027417">
    <property type="entry name" value="P-loop_NTPase"/>
</dbReference>
<dbReference type="Gene3D" id="3.40.50.10850">
    <property type="entry name" value="Ntrc-like two-domain protein"/>
    <property type="match status" value="1"/>
</dbReference>
<proteinExistence type="predicted"/>
<reference evidence="2 3" key="1">
    <citation type="submission" date="2016-10" db="EMBL/GenBank/DDBJ databases">
        <authorList>
            <person name="de Groot N.N."/>
        </authorList>
    </citation>
    <scope>NUCLEOTIDE SEQUENCE [LARGE SCALE GENOMIC DNA]</scope>
    <source>
        <strain evidence="2 3">KH2T6</strain>
    </source>
</reference>
<feature type="domain" description="AAA" evidence="1">
    <location>
        <begin position="126"/>
        <end position="287"/>
    </location>
</feature>
<evidence type="ECO:0000313" key="3">
    <source>
        <dbReference type="Proteomes" id="UP000186015"/>
    </source>
</evidence>
<dbReference type="EMBL" id="FOAT01000010">
    <property type="protein sequence ID" value="SEL02500.1"/>
    <property type="molecule type" value="Genomic_DNA"/>
</dbReference>
<dbReference type="Gene3D" id="3.40.50.300">
    <property type="entry name" value="P-loop containing nucleotide triphosphate hydrolases"/>
    <property type="match status" value="1"/>
</dbReference>
<gene>
    <name evidence="2" type="ORF">SAMN05216469_1108</name>
</gene>
<organism evidence="2 3">
    <name type="scientific">Ruminococcus albus</name>
    <dbReference type="NCBI Taxonomy" id="1264"/>
    <lineage>
        <taxon>Bacteria</taxon>
        <taxon>Bacillati</taxon>
        <taxon>Bacillota</taxon>
        <taxon>Clostridia</taxon>
        <taxon>Eubacteriales</taxon>
        <taxon>Oscillospiraceae</taxon>
        <taxon>Ruminococcus</taxon>
    </lineage>
</organism>
<dbReference type="PANTHER" id="PTHR13696">
    <property type="entry name" value="P-LOOP CONTAINING NUCLEOSIDE TRIPHOSPHATE HYDROLASE"/>
    <property type="match status" value="1"/>
</dbReference>
<dbReference type="OrthoDB" id="3035369at2"/>
<dbReference type="InterPro" id="IPR025669">
    <property type="entry name" value="AAA_dom"/>
</dbReference>
<accession>A0A1H7LU90</accession>
<dbReference type="SUPFAM" id="SSF52540">
    <property type="entry name" value="P-loop containing nucleoside triphosphate hydrolases"/>
    <property type="match status" value="1"/>
</dbReference>
<name>A0A1H7LU90_RUMAL</name>
<dbReference type="Proteomes" id="UP000186015">
    <property type="component" value="Unassembled WGS sequence"/>
</dbReference>
<sequence length="344" mass="39011">MSYAKILIADNDEKYIIALERLFIDGYDRHCSLTAITDMEYIERLFTSPQSFDIMIINEQMFDPQFVKHEIDNIFVLAESNENIGHKPEMNISMIYKYSSAKEIYNAVVSNLSPESAASTRRKSAEIISIYSPSGGSGKTVLSFGLAAALSKKYKKVLYIGMDLLQSFGSFMKNPVFIQSGFETPLKSKSEYIVDVAEPVIVNELFSILPPFSKSLTSMDIGCSEYLYLAEKLKESGNYDNIIIDCDSSFVRDTSKIMSVSDKVIILTDQSRSGFYKLERLLNNIDCSEESKFTFVCGKYRKEYDLANEINFSFIIPYIESADEIGYEKLSDINEIESLAMKFI</sequence>
<dbReference type="AlphaFoldDB" id="A0A1H7LU90"/>